<sequence length="420" mass="46273">MPSSTRPRRAAPPQAALATIKTSGDGNDKSVASAESSGEGGTVASGTRMTKRKAVVSSKKAGPAKKVEPAEKANSVKRAKSGNKKRSIEADEADSRPGKLPVMPLDILYLLYLPPFELVQLMQTCSKPIRAVLLSRKSLWAWKAAHRNNPWKAPDPPGDISELLWANLLFNGVLCFNCGGKGAWRIDFMLRMRLCKKCLKTGLLNAPNFKKKCPDLLPVVLDLVPCTNMLNVSIDISSPTGALCYFSRQSALDLEKRVSLVTHGSRWARYEAIKARYEAMGYGYDLQAHRFQYHPLVLSTVLLTDEGAPIFALRYSSKFTEPIQGSLPSERPLVPYSFRSGRNTFMATVVTQSHPGTETTRKVFLPCSRSTCPWTTIPSPVFRASSHGIDNPVDNVDLFLQPYLGVQDYVHGTALFRLDS</sequence>
<evidence type="ECO:0000313" key="2">
    <source>
        <dbReference type="EMBL" id="TFY66378.1"/>
    </source>
</evidence>
<dbReference type="AlphaFoldDB" id="A0A4Y9YXE8"/>
<comment type="caution">
    <text evidence="2">The sequence shown here is derived from an EMBL/GenBank/DDBJ whole genome shotgun (WGS) entry which is preliminary data.</text>
</comment>
<dbReference type="Proteomes" id="UP000298327">
    <property type="component" value="Unassembled WGS sequence"/>
</dbReference>
<reference evidence="2 3" key="1">
    <citation type="submission" date="2019-02" db="EMBL/GenBank/DDBJ databases">
        <title>Genome sequencing of the rare red list fungi Dentipellis fragilis.</title>
        <authorList>
            <person name="Buettner E."/>
            <person name="Kellner H."/>
        </authorList>
    </citation>
    <scope>NUCLEOTIDE SEQUENCE [LARGE SCALE GENOMIC DNA]</scope>
    <source>
        <strain evidence="2 3">DSM 105465</strain>
    </source>
</reference>
<dbReference type="EMBL" id="SEOQ01000253">
    <property type="protein sequence ID" value="TFY66378.1"/>
    <property type="molecule type" value="Genomic_DNA"/>
</dbReference>
<proteinExistence type="predicted"/>
<organism evidence="2 3">
    <name type="scientific">Dentipellis fragilis</name>
    <dbReference type="NCBI Taxonomy" id="205917"/>
    <lineage>
        <taxon>Eukaryota</taxon>
        <taxon>Fungi</taxon>
        <taxon>Dikarya</taxon>
        <taxon>Basidiomycota</taxon>
        <taxon>Agaricomycotina</taxon>
        <taxon>Agaricomycetes</taxon>
        <taxon>Russulales</taxon>
        <taxon>Hericiaceae</taxon>
        <taxon>Dentipellis</taxon>
    </lineage>
</organism>
<keyword evidence="3" id="KW-1185">Reference proteome</keyword>
<feature type="compositionally biased region" description="Basic residues" evidence="1">
    <location>
        <begin position="75"/>
        <end position="85"/>
    </location>
</feature>
<protein>
    <recommendedName>
        <fullName evidence="4">F-box domain-containing protein</fullName>
    </recommendedName>
</protein>
<accession>A0A4Y9YXE8</accession>
<dbReference type="OrthoDB" id="2322499at2759"/>
<evidence type="ECO:0000256" key="1">
    <source>
        <dbReference type="SAM" id="MobiDB-lite"/>
    </source>
</evidence>
<feature type="compositionally biased region" description="Basic and acidic residues" evidence="1">
    <location>
        <begin position="86"/>
        <end position="96"/>
    </location>
</feature>
<feature type="region of interest" description="Disordered" evidence="1">
    <location>
        <begin position="1"/>
        <end position="96"/>
    </location>
</feature>
<evidence type="ECO:0000313" key="3">
    <source>
        <dbReference type="Proteomes" id="UP000298327"/>
    </source>
</evidence>
<evidence type="ECO:0008006" key="4">
    <source>
        <dbReference type="Google" id="ProtNLM"/>
    </source>
</evidence>
<gene>
    <name evidence="2" type="ORF">EVG20_g4718</name>
</gene>
<name>A0A4Y9YXE8_9AGAM</name>